<dbReference type="OrthoDB" id="25887at2759"/>
<dbReference type="GO" id="GO:0043130">
    <property type="term" value="F:ubiquitin binding"/>
    <property type="evidence" value="ECO:0007669"/>
    <property type="project" value="TreeGrafter"/>
</dbReference>
<dbReference type="Gene3D" id="3.30.420.210">
    <property type="entry name" value="SEP domain"/>
    <property type="match status" value="1"/>
</dbReference>
<protein>
    <recommendedName>
        <fullName evidence="3">SEP domain-containing protein</fullName>
    </recommendedName>
</protein>
<reference evidence="4 5" key="2">
    <citation type="submission" date="2016-08" db="EMBL/GenBank/DDBJ databases">
        <title>Pervasive Adenine N6-methylation of Active Genes in Fungi.</title>
        <authorList>
            <consortium name="DOE Joint Genome Institute"/>
            <person name="Mondo S.J."/>
            <person name="Dannebaum R.O."/>
            <person name="Kuo R.C."/>
            <person name="Labutti K."/>
            <person name="Haridas S."/>
            <person name="Kuo A."/>
            <person name="Salamov A."/>
            <person name="Ahrendt S.R."/>
            <person name="Lipzen A."/>
            <person name="Sullivan W."/>
            <person name="Andreopoulos W.B."/>
            <person name="Clum A."/>
            <person name="Lindquist E."/>
            <person name="Daum C."/>
            <person name="Ramamoorthy G.K."/>
            <person name="Gryganskyi A."/>
            <person name="Culley D."/>
            <person name="Magnuson J.K."/>
            <person name="James T.Y."/>
            <person name="O'Malley M.A."/>
            <person name="Stajich J.E."/>
            <person name="Spatafora J.W."/>
            <person name="Visel A."/>
            <person name="Grigoriev I.V."/>
        </authorList>
    </citation>
    <scope>NUCLEOTIDE SEQUENCE [LARGE SCALE GENOMIC DNA]</scope>
    <source>
        <strain evidence="5">finn</strain>
    </source>
</reference>
<evidence type="ECO:0000256" key="1">
    <source>
        <dbReference type="SAM" id="Coils"/>
    </source>
</evidence>
<dbReference type="Pfam" id="PF08059">
    <property type="entry name" value="SEP"/>
    <property type="match status" value="1"/>
</dbReference>
<comment type="caution">
    <text evidence="4">The sequence shown here is derived from an EMBL/GenBank/DDBJ whole genome shotgun (WGS) entry which is preliminary data.</text>
</comment>
<organism evidence="4 5">
    <name type="scientific">Piromyces finnis</name>
    <dbReference type="NCBI Taxonomy" id="1754191"/>
    <lineage>
        <taxon>Eukaryota</taxon>
        <taxon>Fungi</taxon>
        <taxon>Fungi incertae sedis</taxon>
        <taxon>Chytridiomycota</taxon>
        <taxon>Chytridiomycota incertae sedis</taxon>
        <taxon>Neocallimastigomycetes</taxon>
        <taxon>Neocallimastigales</taxon>
        <taxon>Neocallimastigaceae</taxon>
        <taxon>Piromyces</taxon>
    </lineage>
</organism>
<reference evidence="4 5" key="1">
    <citation type="submission" date="2016-08" db="EMBL/GenBank/DDBJ databases">
        <title>Genomes of anaerobic fungi encode conserved fungal cellulosomes for biomass hydrolysis.</title>
        <authorList>
            <consortium name="DOE Joint Genome Institute"/>
            <person name="Haitjema C.H."/>
            <person name="Gilmore S.P."/>
            <person name="Henske J.K."/>
            <person name="Solomon K.V."/>
            <person name="De Groot R."/>
            <person name="Kuo A."/>
            <person name="Mondo S.J."/>
            <person name="Salamov A.A."/>
            <person name="Labutti K."/>
            <person name="Zhao Z."/>
            <person name="Chiniquy J."/>
            <person name="Barry K."/>
            <person name="Brewer H.M."/>
            <person name="Purvine S.O."/>
            <person name="Wright A.T."/>
            <person name="Boxma B."/>
            <person name="Van Alen T."/>
            <person name="Hackstein J.H."/>
            <person name="Baker S.E."/>
            <person name="Grigoriev I.V."/>
            <person name="O'Malley M.A."/>
        </authorList>
    </citation>
    <scope>NUCLEOTIDE SEQUENCE [LARGE SCALE GENOMIC DNA]</scope>
    <source>
        <strain evidence="5">finn</strain>
    </source>
</reference>
<dbReference type="SUPFAM" id="SSF102848">
    <property type="entry name" value="NSFL1 (p97 ATPase) cofactor p47, SEP domain"/>
    <property type="match status" value="1"/>
</dbReference>
<dbReference type="EMBL" id="MCFH01000057">
    <property type="protein sequence ID" value="ORX42991.1"/>
    <property type="molecule type" value="Genomic_DNA"/>
</dbReference>
<feature type="compositionally biased region" description="Low complexity" evidence="2">
    <location>
        <begin position="51"/>
        <end position="60"/>
    </location>
</feature>
<accession>A0A1Y1UXU4</accession>
<evidence type="ECO:0000313" key="4">
    <source>
        <dbReference type="EMBL" id="ORX42991.1"/>
    </source>
</evidence>
<dbReference type="InterPro" id="IPR036241">
    <property type="entry name" value="NSFL1C_SEP_dom_sf"/>
</dbReference>
<dbReference type="PROSITE" id="PS51399">
    <property type="entry name" value="SEP"/>
    <property type="match status" value="1"/>
</dbReference>
<dbReference type="PANTHER" id="PTHR23333:SF4">
    <property type="entry name" value="UBX DOMAIN-CONTAINING PROTEIN 11"/>
    <property type="match status" value="1"/>
</dbReference>
<dbReference type="PANTHER" id="PTHR23333">
    <property type="entry name" value="UBX DOMAIN CONTAINING PROTEIN"/>
    <property type="match status" value="1"/>
</dbReference>
<dbReference type="SUPFAM" id="SSF54236">
    <property type="entry name" value="Ubiquitin-like"/>
    <property type="match status" value="1"/>
</dbReference>
<gene>
    <name evidence="4" type="ORF">BCR36DRAFT_415838</name>
</gene>
<dbReference type="GO" id="GO:0043161">
    <property type="term" value="P:proteasome-mediated ubiquitin-dependent protein catabolic process"/>
    <property type="evidence" value="ECO:0007669"/>
    <property type="project" value="TreeGrafter"/>
</dbReference>
<proteinExistence type="predicted"/>
<name>A0A1Y1UXU4_9FUNG</name>
<dbReference type="AlphaFoldDB" id="A0A1Y1UXU4"/>
<feature type="coiled-coil region" evidence="1">
    <location>
        <begin position="193"/>
        <end position="238"/>
    </location>
</feature>
<dbReference type="InterPro" id="IPR029071">
    <property type="entry name" value="Ubiquitin-like_domsf"/>
</dbReference>
<sequence length="626" mass="72461">MESVNKKILNPIKFSFNDIPKFEDNNKFNNNGKLIKSKSHSEIKSKLIKSLKTTQSNSSNKKSKLLSDNSNKKEYSKCDQENIYKKANLKNVSFPLKLKSSSKPLKPIADLRRKKDYIKDFPINDNQTSILKNNYKLSDLVEEKRNHLLSKKSLESLNMELFDKKINSDSHLKEINSSTLNINMSSLEKNENIINNENRLSTITARVKKLEQQLSITMKELQEKNNIIYELKKELKERNLLLKSSSDEKILLLEKKIKKSQKKLELAYNYLKHYNITIDDDDKSEIESDQSVFGDDVNNDTKGFIHEFPYDFNQFSKQIKFLNHLSEEGIGQIVQHKNGAYTIKMPEPQILNVYSNGFIFDNQFHSFSEKDSILFIKEIVDGYFPFQLKDKYPEGVPFKLIDNHLSYYNNRPSYSPFSGKGVLVKPLSSSMASENSDNLSLDEKLNINTSYEGKESNKLISSQIDTCSENNKNNNINNKSTEAILLESTKKSFLDILPKNTVKDGYIIDIKKATNNILFKEEKDLIEMGVEDDDEDISLETGKGNINSENEKITTIKIRNNTKEYIVQMKYSDTIKLLKENLEKKLCIKKDQFKLKMPFQFNDFEDYKTLEESSLIPNACLYIETI</sequence>
<keyword evidence="1" id="KW-0175">Coiled coil</keyword>
<keyword evidence="5" id="KW-1185">Reference proteome</keyword>
<evidence type="ECO:0000313" key="5">
    <source>
        <dbReference type="Proteomes" id="UP000193719"/>
    </source>
</evidence>
<evidence type="ECO:0000256" key="2">
    <source>
        <dbReference type="SAM" id="MobiDB-lite"/>
    </source>
</evidence>
<dbReference type="InterPro" id="IPR012989">
    <property type="entry name" value="SEP_domain"/>
</dbReference>
<dbReference type="Gene3D" id="3.10.20.90">
    <property type="entry name" value="Phosphatidylinositol 3-kinase Catalytic Subunit, Chain A, domain 1"/>
    <property type="match status" value="1"/>
</dbReference>
<feature type="region of interest" description="Disordered" evidence="2">
    <location>
        <begin position="51"/>
        <end position="73"/>
    </location>
</feature>
<evidence type="ECO:0000259" key="3">
    <source>
        <dbReference type="PROSITE" id="PS51399"/>
    </source>
</evidence>
<dbReference type="STRING" id="1754191.A0A1Y1UXU4"/>
<feature type="domain" description="SEP" evidence="3">
    <location>
        <begin position="346"/>
        <end position="409"/>
    </location>
</feature>
<dbReference type="Proteomes" id="UP000193719">
    <property type="component" value="Unassembled WGS sequence"/>
</dbReference>